<evidence type="ECO:0000256" key="2">
    <source>
        <dbReference type="ARBA" id="ARBA00012438"/>
    </source>
</evidence>
<dbReference type="OrthoDB" id="9789238at2"/>
<dbReference type="CDD" id="cd00130">
    <property type="entry name" value="PAS"/>
    <property type="match status" value="1"/>
</dbReference>
<dbReference type="InterPro" id="IPR013767">
    <property type="entry name" value="PAS_fold"/>
</dbReference>
<dbReference type="Gene3D" id="3.30.450.20">
    <property type="entry name" value="PAS domain"/>
    <property type="match status" value="1"/>
</dbReference>
<evidence type="ECO:0000256" key="10">
    <source>
        <dbReference type="ARBA" id="ARBA00023231"/>
    </source>
</evidence>
<dbReference type="InterPro" id="IPR003661">
    <property type="entry name" value="HisK_dim/P_dom"/>
</dbReference>
<dbReference type="PROSITE" id="PS50109">
    <property type="entry name" value="HIS_KIN"/>
    <property type="match status" value="1"/>
</dbReference>
<dbReference type="Gene3D" id="1.10.287.130">
    <property type="match status" value="1"/>
</dbReference>
<dbReference type="STRING" id="80854.MVIS_0094"/>
<dbReference type="RefSeq" id="WP_045108591.1">
    <property type="nucleotide sequence ID" value="NZ_CAWQZC010000153.1"/>
</dbReference>
<dbReference type="KEGG" id="mvs:MVIS_0094"/>
<comment type="catalytic activity">
    <reaction evidence="1">
        <text>ATP + protein L-histidine = ADP + protein N-phospho-L-histidine.</text>
        <dbReference type="EC" id="2.7.13.3"/>
    </reaction>
</comment>
<evidence type="ECO:0000256" key="3">
    <source>
        <dbReference type="ARBA" id="ARBA00022553"/>
    </source>
</evidence>
<dbReference type="SMART" id="SM00388">
    <property type="entry name" value="HisKA"/>
    <property type="match status" value="1"/>
</dbReference>
<evidence type="ECO:0000256" key="5">
    <source>
        <dbReference type="ARBA" id="ARBA00022741"/>
    </source>
</evidence>
<evidence type="ECO:0000313" key="18">
    <source>
        <dbReference type="EMBL" id="SGZ05326.1"/>
    </source>
</evidence>
<dbReference type="Gene3D" id="3.30.565.10">
    <property type="entry name" value="Histidine kinase-like ATPase, C-terminal domain"/>
    <property type="match status" value="1"/>
</dbReference>
<dbReference type="InterPro" id="IPR035965">
    <property type="entry name" value="PAS-like_dom_sf"/>
</dbReference>
<dbReference type="PROSITE" id="PS50112">
    <property type="entry name" value="PAS"/>
    <property type="match status" value="1"/>
</dbReference>
<evidence type="ECO:0000256" key="11">
    <source>
        <dbReference type="ARBA" id="ARBA00037696"/>
    </source>
</evidence>
<evidence type="ECO:0000256" key="12">
    <source>
        <dbReference type="ARBA" id="ARBA00039567"/>
    </source>
</evidence>
<dbReference type="AlphaFoldDB" id="A0A090IC33"/>
<comment type="function">
    <text evidence="11">Member of the two-component regulatory system NtrB/NtrC, which controls expression of the nitrogen-regulated (ntr) genes in response to nitrogen limitation. Under conditions of nitrogen limitation, NtrB autophosphorylates and transfers the phosphoryl group to NtrC. In the presence of nitrogen, acts as a phosphatase that dephosphorylates and inactivates NtrC.</text>
</comment>
<dbReference type="HOGENOM" id="CLU_000445_114_39_6"/>
<reference evidence="17 19" key="1">
    <citation type="submission" date="2016-11" db="EMBL/GenBank/DDBJ databases">
        <authorList>
            <person name="Klemetsen T."/>
        </authorList>
    </citation>
    <scope>NUCLEOTIDE SEQUENCE [LARGE SCALE GENOMIC DNA]</scope>
    <source>
        <strain evidence="17">MT 2528</strain>
    </source>
</reference>
<dbReference type="PRINTS" id="PR00344">
    <property type="entry name" value="BCTRLSENSOR"/>
</dbReference>
<evidence type="ECO:0000259" key="15">
    <source>
        <dbReference type="PROSITE" id="PS50109"/>
    </source>
</evidence>
<dbReference type="GeneID" id="61296538"/>
<evidence type="ECO:0000313" key="20">
    <source>
        <dbReference type="Proteomes" id="UP000183794"/>
    </source>
</evidence>
<sequence>MIMIPEPQQSLLNNLVSSVFVLNHDLYIKYLNPAGEQLLGSSASRVLDVKLTDIIEHTTLDLSLLTSIIKTGQGFTDNEVSLVIDDRQLLVEISATLTNFNSEICVLIEARQIDLQKKISQELYQHVQQQAAQELVRGLAHEIKNPLGGLRGAAQLLEKELPTPELKEFTGIIIEQADRLRTLVDRLLGPQKPGQQTILNIHSVIEKVKQLVEFDLPPGIIIERDYDPSIPDFEMEPDLLQQALLNIISNAIQILKEHGIIKIITRTAHQVNIQGQKYRLCTEIKIIDNGPGIPEHIKDTLFYPMVTAREGGTGLGLSIAQNLIKQHKGKIECHSWPGHTEFAIYLPLRK</sequence>
<dbReference type="SUPFAM" id="SSF55874">
    <property type="entry name" value="ATPase domain of HSP90 chaperone/DNA topoisomerase II/histidine kinase"/>
    <property type="match status" value="1"/>
</dbReference>
<evidence type="ECO:0000256" key="1">
    <source>
        <dbReference type="ARBA" id="ARBA00000085"/>
    </source>
</evidence>
<dbReference type="GO" id="GO:0005524">
    <property type="term" value="F:ATP binding"/>
    <property type="evidence" value="ECO:0007669"/>
    <property type="project" value="UniProtKB-KW"/>
</dbReference>
<protein>
    <recommendedName>
        <fullName evidence="12">Sensory histidine kinase/phosphatase NtrB</fullName>
        <ecNumber evidence="2">2.7.13.3</ecNumber>
    </recommendedName>
    <alternativeName>
        <fullName evidence="13">Nitrogen regulation protein NR(II)</fullName>
    </alternativeName>
    <alternativeName>
        <fullName evidence="14">Nitrogen regulator II</fullName>
    </alternativeName>
</protein>
<accession>A0A090IC33</accession>
<dbReference type="InterPro" id="IPR000014">
    <property type="entry name" value="PAS"/>
</dbReference>
<dbReference type="SUPFAM" id="SSF47384">
    <property type="entry name" value="Homodimeric domain of signal transducing histidine kinase"/>
    <property type="match status" value="1"/>
</dbReference>
<dbReference type="Pfam" id="PF00512">
    <property type="entry name" value="HisKA"/>
    <property type="match status" value="1"/>
</dbReference>
<dbReference type="EMBL" id="FPLD01000076">
    <property type="protein sequence ID" value="SGZ05326.1"/>
    <property type="molecule type" value="Genomic_DNA"/>
</dbReference>
<dbReference type="PANTHER" id="PTHR43065:SF16">
    <property type="entry name" value="SENSORY HISTIDINE KINASE_PHOSPHATASE NTRB"/>
    <property type="match status" value="1"/>
</dbReference>
<keyword evidence="6" id="KW-0418">Kinase</keyword>
<dbReference type="GO" id="GO:0006355">
    <property type="term" value="P:regulation of DNA-templated transcription"/>
    <property type="evidence" value="ECO:0007669"/>
    <property type="project" value="InterPro"/>
</dbReference>
<name>A0A090IC33_9GAMM</name>
<evidence type="ECO:0000313" key="19">
    <source>
        <dbReference type="Proteomes" id="UP000182660"/>
    </source>
</evidence>
<dbReference type="Proteomes" id="UP000182660">
    <property type="component" value="Unassembled WGS sequence"/>
</dbReference>
<dbReference type="PATRIC" id="fig|80854.5.peg.98"/>
<dbReference type="InterPro" id="IPR004358">
    <property type="entry name" value="Sig_transdc_His_kin-like_C"/>
</dbReference>
<evidence type="ECO:0000256" key="13">
    <source>
        <dbReference type="ARBA" id="ARBA00042313"/>
    </source>
</evidence>
<dbReference type="SUPFAM" id="SSF55785">
    <property type="entry name" value="PYP-like sensor domain (PAS domain)"/>
    <property type="match status" value="1"/>
</dbReference>
<keyword evidence="8" id="KW-0067">ATP-binding</keyword>
<evidence type="ECO:0000256" key="6">
    <source>
        <dbReference type="ARBA" id="ARBA00022777"/>
    </source>
</evidence>
<keyword evidence="5" id="KW-0547">Nucleotide-binding</keyword>
<dbReference type="InterPro" id="IPR036097">
    <property type="entry name" value="HisK_dim/P_sf"/>
</dbReference>
<dbReference type="Pfam" id="PF00989">
    <property type="entry name" value="PAS"/>
    <property type="match status" value="1"/>
</dbReference>
<evidence type="ECO:0000256" key="4">
    <source>
        <dbReference type="ARBA" id="ARBA00022679"/>
    </source>
</evidence>
<dbReference type="InterPro" id="IPR003594">
    <property type="entry name" value="HATPase_dom"/>
</dbReference>
<keyword evidence="10" id="KW-0535">Nitrogen fixation</keyword>
<dbReference type="SMART" id="SM00091">
    <property type="entry name" value="PAS"/>
    <property type="match status" value="1"/>
</dbReference>
<evidence type="ECO:0000259" key="16">
    <source>
        <dbReference type="PROSITE" id="PS50112"/>
    </source>
</evidence>
<evidence type="ECO:0000256" key="7">
    <source>
        <dbReference type="ARBA" id="ARBA00022801"/>
    </source>
</evidence>
<dbReference type="NCBIfam" id="NF008293">
    <property type="entry name" value="PRK11073.1"/>
    <property type="match status" value="1"/>
</dbReference>
<proteinExistence type="predicted"/>
<dbReference type="InterPro" id="IPR005467">
    <property type="entry name" value="His_kinase_dom"/>
</dbReference>
<gene>
    <name evidence="17" type="ORF">MT2528_2703</name>
    <name evidence="18" type="ORF">NVI5450_2888</name>
</gene>
<dbReference type="Proteomes" id="UP000183794">
    <property type="component" value="Unassembled WGS sequence"/>
</dbReference>
<dbReference type="GO" id="GO:0016787">
    <property type="term" value="F:hydrolase activity"/>
    <property type="evidence" value="ECO:0007669"/>
    <property type="project" value="UniProtKB-KW"/>
</dbReference>
<dbReference type="EMBL" id="FPLJ01000060">
    <property type="protein sequence ID" value="SGY94053.1"/>
    <property type="molecule type" value="Genomic_DNA"/>
</dbReference>
<dbReference type="CDD" id="cd00082">
    <property type="entry name" value="HisKA"/>
    <property type="match status" value="1"/>
</dbReference>
<evidence type="ECO:0000256" key="9">
    <source>
        <dbReference type="ARBA" id="ARBA00023012"/>
    </source>
</evidence>
<organism evidence="18 20">
    <name type="scientific">Moritella viscosa</name>
    <dbReference type="NCBI Taxonomy" id="80854"/>
    <lineage>
        <taxon>Bacteria</taxon>
        <taxon>Pseudomonadati</taxon>
        <taxon>Pseudomonadota</taxon>
        <taxon>Gammaproteobacteria</taxon>
        <taxon>Alteromonadales</taxon>
        <taxon>Moritellaceae</taxon>
        <taxon>Moritella</taxon>
    </lineage>
</organism>
<dbReference type="SMART" id="SM00387">
    <property type="entry name" value="HATPase_c"/>
    <property type="match status" value="1"/>
</dbReference>
<evidence type="ECO:0000256" key="8">
    <source>
        <dbReference type="ARBA" id="ARBA00022840"/>
    </source>
</evidence>
<evidence type="ECO:0000313" key="17">
    <source>
        <dbReference type="EMBL" id="SGY94053.1"/>
    </source>
</evidence>
<feature type="domain" description="PAS" evidence="16">
    <location>
        <begin position="11"/>
        <end position="48"/>
    </location>
</feature>
<dbReference type="GO" id="GO:0000155">
    <property type="term" value="F:phosphorelay sensor kinase activity"/>
    <property type="evidence" value="ECO:0007669"/>
    <property type="project" value="InterPro"/>
</dbReference>
<reference evidence="18 20" key="2">
    <citation type="submission" date="2016-11" db="EMBL/GenBank/DDBJ databases">
        <authorList>
            <person name="Jaros S."/>
            <person name="Januszkiewicz K."/>
            <person name="Wedrychowicz H."/>
        </authorList>
    </citation>
    <scope>NUCLEOTIDE SEQUENCE [LARGE SCALE GENOMIC DNA]</scope>
    <source>
        <strain evidence="18">NVI 5450</strain>
    </source>
</reference>
<dbReference type="Pfam" id="PF02518">
    <property type="entry name" value="HATPase_c"/>
    <property type="match status" value="1"/>
</dbReference>
<keyword evidence="9" id="KW-0902">Two-component regulatory system</keyword>
<dbReference type="InterPro" id="IPR036890">
    <property type="entry name" value="HATPase_C_sf"/>
</dbReference>
<evidence type="ECO:0000256" key="14">
    <source>
        <dbReference type="ARBA" id="ARBA00043094"/>
    </source>
</evidence>
<keyword evidence="7" id="KW-0378">Hydrolase</keyword>
<keyword evidence="19" id="KW-1185">Reference proteome</keyword>
<keyword evidence="3" id="KW-0597">Phosphoprotein</keyword>
<feature type="domain" description="Histidine kinase" evidence="15">
    <location>
        <begin position="138"/>
        <end position="350"/>
    </location>
</feature>
<keyword evidence="4" id="KW-0808">Transferase</keyword>
<dbReference type="PANTHER" id="PTHR43065">
    <property type="entry name" value="SENSOR HISTIDINE KINASE"/>
    <property type="match status" value="1"/>
</dbReference>
<dbReference type="EC" id="2.7.13.3" evidence="2"/>